<sequence length="103" mass="10988">MFPCFLLLLGLALTTEASFYMCTPCRGEECDLIPEGCLYGTVRDACGRLVCAAGPGERCGGRENHLGKCGEGMTCKCGKCRGCSIARLMSGIIECEYTNPICS</sequence>
<dbReference type="GO" id="GO:0007218">
    <property type="term" value="P:neuropeptide signaling pathway"/>
    <property type="evidence" value="ECO:0007669"/>
    <property type="project" value="UniProtKB-KW"/>
</dbReference>
<feature type="chain" id="PRO_5040594127" evidence="1">
    <location>
        <begin position="18"/>
        <end position="103"/>
    </location>
</feature>
<name>A0A3S8RK86_NEZVI</name>
<evidence type="ECO:0000313" key="2">
    <source>
        <dbReference type="EMBL" id="AZK31352.1"/>
    </source>
</evidence>
<reference evidence="3" key="2">
    <citation type="submission" date="2022-01" db="EMBL/GenBank/DDBJ databases">
        <authorList>
            <person name="King R."/>
        </authorList>
    </citation>
    <scope>NUCLEOTIDE SEQUENCE</scope>
</reference>
<dbReference type="AlphaFoldDB" id="A0A3S8RK86"/>
<accession>A0A3S8RK86</accession>
<keyword evidence="2" id="KW-0527">Neuropeptide</keyword>
<dbReference type="InterPro" id="IPR009030">
    <property type="entry name" value="Growth_fac_rcpt_cys_sf"/>
</dbReference>
<evidence type="ECO:0000256" key="1">
    <source>
        <dbReference type="SAM" id="SignalP"/>
    </source>
</evidence>
<dbReference type="InterPro" id="IPR010850">
    <property type="entry name" value="Neuroparsin"/>
</dbReference>
<evidence type="ECO:0000313" key="4">
    <source>
        <dbReference type="Proteomes" id="UP001152798"/>
    </source>
</evidence>
<dbReference type="Pfam" id="PF07327">
    <property type="entry name" value="Neuroparsin"/>
    <property type="match status" value="1"/>
</dbReference>
<organism evidence="2">
    <name type="scientific">Nezara viridula</name>
    <name type="common">Southern green stink bug</name>
    <name type="synonym">Cimex viridulus</name>
    <dbReference type="NCBI Taxonomy" id="85310"/>
    <lineage>
        <taxon>Eukaryota</taxon>
        <taxon>Metazoa</taxon>
        <taxon>Ecdysozoa</taxon>
        <taxon>Arthropoda</taxon>
        <taxon>Hexapoda</taxon>
        <taxon>Insecta</taxon>
        <taxon>Pterygota</taxon>
        <taxon>Neoptera</taxon>
        <taxon>Paraneoptera</taxon>
        <taxon>Hemiptera</taxon>
        <taxon>Heteroptera</taxon>
        <taxon>Panheteroptera</taxon>
        <taxon>Pentatomomorpha</taxon>
        <taxon>Pentatomoidea</taxon>
        <taxon>Pentatomidae</taxon>
        <taxon>Pentatominae</taxon>
        <taxon>Nezara</taxon>
    </lineage>
</organism>
<dbReference type="Proteomes" id="UP001152798">
    <property type="component" value="Chromosome 6"/>
</dbReference>
<dbReference type="Gene3D" id="4.10.40.20">
    <property type="match status" value="1"/>
</dbReference>
<dbReference type="SUPFAM" id="SSF57184">
    <property type="entry name" value="Growth factor receptor domain"/>
    <property type="match status" value="1"/>
</dbReference>
<feature type="signal peptide" evidence="1">
    <location>
        <begin position="1"/>
        <end position="17"/>
    </location>
</feature>
<keyword evidence="1" id="KW-0732">Signal</keyword>
<reference evidence="2" key="1">
    <citation type="journal article" date="2018" name="Sci. Rep.">
        <title>Nezara viridula (Hemiptera: Pentatomidae) transcriptomic analysis and neuropeptidomics.</title>
        <authorList>
            <person name="Lavore A."/>
            <person name="Perez-Gianmarco L."/>
            <person name="Esponda-Behrens N."/>
            <person name="Palacio V."/>
            <person name="Catalano M.I."/>
            <person name="Rivera-Pomar R."/>
            <person name="Ons S."/>
        </authorList>
    </citation>
    <scope>NUCLEOTIDE SEQUENCE</scope>
</reference>
<gene>
    <name evidence="3" type="ORF">NEZAVI_LOCUS13878</name>
</gene>
<keyword evidence="4" id="KW-1185">Reference proteome</keyword>
<dbReference type="EMBL" id="OV725082">
    <property type="protein sequence ID" value="CAH1405738.1"/>
    <property type="molecule type" value="Genomic_DNA"/>
</dbReference>
<dbReference type="EMBL" id="MH311642">
    <property type="protein sequence ID" value="AZK31352.1"/>
    <property type="molecule type" value="mRNA"/>
</dbReference>
<evidence type="ECO:0000313" key="3">
    <source>
        <dbReference type="EMBL" id="CAH1405738.1"/>
    </source>
</evidence>
<proteinExistence type="evidence at transcript level"/>
<dbReference type="OrthoDB" id="6578186at2759"/>
<protein>
    <submittedName>
        <fullName evidence="2">Neuropeptide</fullName>
    </submittedName>
</protein>